<proteinExistence type="predicted"/>
<dbReference type="EMBL" id="LSBJ02000001">
    <property type="protein sequence ID" value="OAQ61117.1"/>
    <property type="molecule type" value="Genomic_DNA"/>
</dbReference>
<gene>
    <name evidence="2" type="ORF">VFPPC_16705</name>
</gene>
<keyword evidence="3" id="KW-1185">Reference proteome</keyword>
<evidence type="ECO:0000256" key="1">
    <source>
        <dbReference type="SAM" id="MobiDB-lite"/>
    </source>
</evidence>
<protein>
    <submittedName>
        <fullName evidence="2">Uncharacterized protein</fullName>
    </submittedName>
</protein>
<name>A0A179F6U1_METCM</name>
<accession>A0A179F6U1</accession>
<dbReference type="GeneID" id="28858452"/>
<reference evidence="2 3" key="1">
    <citation type="journal article" date="2016" name="PLoS Pathog.">
        <title>Biosynthesis of antibiotic leucinostatins in bio-control fungus Purpureocillium lilacinum and their inhibition on phytophthora revealed by genome mining.</title>
        <authorList>
            <person name="Wang G."/>
            <person name="Liu Z."/>
            <person name="Lin R."/>
            <person name="Li E."/>
            <person name="Mao Z."/>
            <person name="Ling J."/>
            <person name="Yang Y."/>
            <person name="Yin W.B."/>
            <person name="Xie B."/>
        </authorList>
    </citation>
    <scope>NUCLEOTIDE SEQUENCE [LARGE SCALE GENOMIC DNA]</scope>
    <source>
        <strain evidence="2">170</strain>
    </source>
</reference>
<comment type="caution">
    <text evidence="2">The sequence shown here is derived from an EMBL/GenBank/DDBJ whole genome shotgun (WGS) entry which is preliminary data.</text>
</comment>
<feature type="region of interest" description="Disordered" evidence="1">
    <location>
        <begin position="53"/>
        <end position="85"/>
    </location>
</feature>
<dbReference type="RefSeq" id="XP_018138926.1">
    <property type="nucleotide sequence ID" value="XM_018294458.1"/>
</dbReference>
<dbReference type="AlphaFoldDB" id="A0A179F6U1"/>
<dbReference type="KEGG" id="pchm:VFPPC_16705"/>
<dbReference type="Proteomes" id="UP000078397">
    <property type="component" value="Unassembled WGS sequence"/>
</dbReference>
<evidence type="ECO:0000313" key="3">
    <source>
        <dbReference type="Proteomes" id="UP000078397"/>
    </source>
</evidence>
<feature type="compositionally biased region" description="Basic and acidic residues" evidence="1">
    <location>
        <begin position="57"/>
        <end position="79"/>
    </location>
</feature>
<sequence length="104" mass="11106">MPLQSLFAAPPNPNAGMISTIRSGAQTGAYLQMALRRAAIEMFSRLWSMGASTWAPRNRDSSESNHGETRDVTEPEKKASPGAIMAGKVKDANIVTMSLGVNKA</sequence>
<evidence type="ECO:0000313" key="2">
    <source>
        <dbReference type="EMBL" id="OAQ61117.1"/>
    </source>
</evidence>
<organism evidence="2 3">
    <name type="scientific">Pochonia chlamydosporia 170</name>
    <dbReference type="NCBI Taxonomy" id="1380566"/>
    <lineage>
        <taxon>Eukaryota</taxon>
        <taxon>Fungi</taxon>
        <taxon>Dikarya</taxon>
        <taxon>Ascomycota</taxon>
        <taxon>Pezizomycotina</taxon>
        <taxon>Sordariomycetes</taxon>
        <taxon>Hypocreomycetidae</taxon>
        <taxon>Hypocreales</taxon>
        <taxon>Clavicipitaceae</taxon>
        <taxon>Pochonia</taxon>
    </lineage>
</organism>